<keyword evidence="4" id="KW-1185">Reference proteome</keyword>
<feature type="compositionally biased region" description="Low complexity" evidence="1">
    <location>
        <begin position="191"/>
        <end position="216"/>
    </location>
</feature>
<organism evidence="3 4">
    <name type="scientific">Pseudocercospora musae</name>
    <dbReference type="NCBI Taxonomy" id="113226"/>
    <lineage>
        <taxon>Eukaryota</taxon>
        <taxon>Fungi</taxon>
        <taxon>Dikarya</taxon>
        <taxon>Ascomycota</taxon>
        <taxon>Pezizomycotina</taxon>
        <taxon>Dothideomycetes</taxon>
        <taxon>Dothideomycetidae</taxon>
        <taxon>Mycosphaerellales</taxon>
        <taxon>Mycosphaerellaceae</taxon>
        <taxon>Pseudocercospora</taxon>
    </lineage>
</organism>
<keyword evidence="2" id="KW-0732">Signal</keyword>
<reference evidence="3 4" key="1">
    <citation type="submission" date="2015-07" db="EMBL/GenBank/DDBJ databases">
        <title>Comparative genomics of the Sigatoka disease complex on banana suggests a link between parallel evolutionary changes in Pseudocercospora fijiensis and Pseudocercospora eumusae and increased virulence on the banana host.</title>
        <authorList>
            <person name="Chang T.-C."/>
            <person name="Salvucci A."/>
            <person name="Crous P.W."/>
            <person name="Stergiopoulos I."/>
        </authorList>
    </citation>
    <scope>NUCLEOTIDE SEQUENCE [LARGE SCALE GENOMIC DNA]</scope>
    <source>
        <strain evidence="3 4">CBS 116634</strain>
    </source>
</reference>
<dbReference type="Gene3D" id="1.20.1280.140">
    <property type="match status" value="1"/>
</dbReference>
<dbReference type="PANTHER" id="PTHR38123:SF6">
    <property type="entry name" value="CELL WALL SERINE-THREONINE-RICH GALACTOMANNOPROTEIN MP1 (AFU_ORTHOLOGUE AFUA_4G03240)"/>
    <property type="match status" value="1"/>
</dbReference>
<comment type="caution">
    <text evidence="3">The sequence shown here is derived from an EMBL/GenBank/DDBJ whole genome shotgun (WGS) entry which is preliminary data.</text>
</comment>
<dbReference type="AlphaFoldDB" id="A0A139IHV3"/>
<evidence type="ECO:0008006" key="5">
    <source>
        <dbReference type="Google" id="ProtNLM"/>
    </source>
</evidence>
<sequence length="280" mass="27835">MKFLLNALLVSGALAADVYRRQSTQAFGTSISGLGAKVDAVDKAVQAFNGDAQQAVAIQSAAKDLTDAVTAGTEAAKGLPQLKQEDALGLASPVQDLEKTINKTITDVIAKKDVFVKAGLGGAVREILEGQQKSASAFVDVLLGKLPAELQPIGQQLAAPVLDSIKQGITAFAGLSGSVASAEAGISGMGSSKPAPSTSSSSTTSEDNSSTMPKTGTAGGYGPPPPPTNATVPPTRGGNMTNTTTPITPYTGAASSSTAASAASAFGISAVVALVALVAY</sequence>
<dbReference type="PANTHER" id="PTHR38123">
    <property type="entry name" value="CELL WALL SERINE-THREONINE-RICH GALACTOMANNOPROTEIN MP1 (AFU_ORTHOLOGUE AFUA_4G03240)"/>
    <property type="match status" value="1"/>
</dbReference>
<feature type="chain" id="PRO_5013221150" description="Cell wall protein" evidence="2">
    <location>
        <begin position="16"/>
        <end position="280"/>
    </location>
</feature>
<dbReference type="GO" id="GO:0005576">
    <property type="term" value="C:extracellular region"/>
    <property type="evidence" value="ECO:0007669"/>
    <property type="project" value="TreeGrafter"/>
</dbReference>
<evidence type="ECO:0000313" key="3">
    <source>
        <dbReference type="EMBL" id="KXT14280.1"/>
    </source>
</evidence>
<dbReference type="Proteomes" id="UP000073492">
    <property type="component" value="Unassembled WGS sequence"/>
</dbReference>
<gene>
    <name evidence="3" type="ORF">AC579_1285</name>
</gene>
<feature type="region of interest" description="Disordered" evidence="1">
    <location>
        <begin position="184"/>
        <end position="249"/>
    </location>
</feature>
<proteinExistence type="predicted"/>
<feature type="signal peptide" evidence="2">
    <location>
        <begin position="1"/>
        <end position="15"/>
    </location>
</feature>
<evidence type="ECO:0000256" key="1">
    <source>
        <dbReference type="SAM" id="MobiDB-lite"/>
    </source>
</evidence>
<evidence type="ECO:0000313" key="4">
    <source>
        <dbReference type="Proteomes" id="UP000073492"/>
    </source>
</evidence>
<dbReference type="EMBL" id="LFZO01000087">
    <property type="protein sequence ID" value="KXT14280.1"/>
    <property type="molecule type" value="Genomic_DNA"/>
</dbReference>
<accession>A0A139IHV3</accession>
<evidence type="ECO:0000256" key="2">
    <source>
        <dbReference type="SAM" id="SignalP"/>
    </source>
</evidence>
<dbReference type="STRING" id="113226.A0A139IHV3"/>
<feature type="compositionally biased region" description="Low complexity" evidence="1">
    <location>
        <begin position="229"/>
        <end position="249"/>
    </location>
</feature>
<dbReference type="InterPro" id="IPR021054">
    <property type="entry name" value="Cell_wall_mannoprotein_1"/>
</dbReference>
<dbReference type="OrthoDB" id="2422134at2759"/>
<protein>
    <recommendedName>
        <fullName evidence="5">Cell wall protein</fullName>
    </recommendedName>
</protein>
<dbReference type="Pfam" id="PF12296">
    <property type="entry name" value="HsbA"/>
    <property type="match status" value="1"/>
</dbReference>
<name>A0A139IHV3_9PEZI</name>